<gene>
    <name evidence="1" type="ORF">VitviT2T_015931</name>
</gene>
<dbReference type="Proteomes" id="UP001227230">
    <property type="component" value="Chromosome 10"/>
</dbReference>
<protein>
    <submittedName>
        <fullName evidence="1">Uncharacterized protein</fullName>
    </submittedName>
</protein>
<proteinExistence type="predicted"/>
<keyword evidence="2" id="KW-1185">Reference proteome</keyword>
<evidence type="ECO:0000313" key="2">
    <source>
        <dbReference type="Proteomes" id="UP001227230"/>
    </source>
</evidence>
<dbReference type="EMBL" id="CP126657">
    <property type="protein sequence ID" value="WJZ97321.1"/>
    <property type="molecule type" value="Genomic_DNA"/>
</dbReference>
<reference evidence="1 2" key="1">
    <citation type="journal article" date="2023" name="Hortic Res">
        <title>The complete reference genome for grapevine (Vitis vinifera L.) genetics and breeding.</title>
        <authorList>
            <person name="Shi X."/>
            <person name="Cao S."/>
            <person name="Wang X."/>
            <person name="Huang S."/>
            <person name="Wang Y."/>
            <person name="Liu Z."/>
            <person name="Liu W."/>
            <person name="Leng X."/>
            <person name="Peng Y."/>
            <person name="Wang N."/>
            <person name="Wang Y."/>
            <person name="Ma Z."/>
            <person name="Xu X."/>
            <person name="Zhang F."/>
            <person name="Xue H."/>
            <person name="Zhong H."/>
            <person name="Wang Y."/>
            <person name="Zhang K."/>
            <person name="Velt A."/>
            <person name="Avia K."/>
            <person name="Holtgrawe D."/>
            <person name="Grimplet J."/>
            <person name="Matus J.T."/>
            <person name="Ware D."/>
            <person name="Wu X."/>
            <person name="Wang H."/>
            <person name="Liu C."/>
            <person name="Fang Y."/>
            <person name="Rustenholz C."/>
            <person name="Cheng Z."/>
            <person name="Xiao H."/>
            <person name="Zhou Y."/>
        </authorList>
    </citation>
    <scope>NUCLEOTIDE SEQUENCE [LARGE SCALE GENOMIC DNA]</scope>
    <source>
        <strain evidence="2">cv. Pinot noir / PN40024</strain>
        <tissue evidence="1">Leaf</tissue>
    </source>
</reference>
<sequence length="234" mass="26742">MTGSDQEGFGNSRGFLAGVLQLIVLDHQEFIIVIGTHLEFFGIFPEARSFLETCVSTTSRENHLHRRAISRRREAFSIGSFGRKRKKQIGEGRLREEKFSSRLEGTASRIQLEEITAIDHDHQFRVEEIDTATVSGRSKISVGITPIAFEREVMLNDDEEVDVHANPKREMIKTSVRCPVCTKDRNGVVMILRCSSMRGGLELQAVFEMAMNQCVVWCLIRRRSVDELLWAQEW</sequence>
<organism evidence="1 2">
    <name type="scientific">Vitis vinifera</name>
    <name type="common">Grape</name>
    <dbReference type="NCBI Taxonomy" id="29760"/>
    <lineage>
        <taxon>Eukaryota</taxon>
        <taxon>Viridiplantae</taxon>
        <taxon>Streptophyta</taxon>
        <taxon>Embryophyta</taxon>
        <taxon>Tracheophyta</taxon>
        <taxon>Spermatophyta</taxon>
        <taxon>Magnoliopsida</taxon>
        <taxon>eudicotyledons</taxon>
        <taxon>Gunneridae</taxon>
        <taxon>Pentapetalae</taxon>
        <taxon>rosids</taxon>
        <taxon>Vitales</taxon>
        <taxon>Vitaceae</taxon>
        <taxon>Viteae</taxon>
        <taxon>Vitis</taxon>
    </lineage>
</organism>
<evidence type="ECO:0000313" key="1">
    <source>
        <dbReference type="EMBL" id="WJZ97321.1"/>
    </source>
</evidence>
<name>A0ABY9CQ25_VITVI</name>
<accession>A0ABY9CQ25</accession>